<organism evidence="2 3">
    <name type="scientific">Shimazuella alba</name>
    <dbReference type="NCBI Taxonomy" id="2690964"/>
    <lineage>
        <taxon>Bacteria</taxon>
        <taxon>Bacillati</taxon>
        <taxon>Bacillota</taxon>
        <taxon>Bacilli</taxon>
        <taxon>Bacillales</taxon>
        <taxon>Thermoactinomycetaceae</taxon>
        <taxon>Shimazuella</taxon>
    </lineage>
</organism>
<dbReference type="CDD" id="cd00093">
    <property type="entry name" value="HTH_XRE"/>
    <property type="match status" value="2"/>
</dbReference>
<dbReference type="Proteomes" id="UP000430692">
    <property type="component" value="Unassembled WGS sequence"/>
</dbReference>
<feature type="domain" description="HTH cro/C1-type" evidence="1">
    <location>
        <begin position="114"/>
        <end position="183"/>
    </location>
</feature>
<dbReference type="AlphaFoldDB" id="A0A6I4VU77"/>
<dbReference type="InterPro" id="IPR010982">
    <property type="entry name" value="Lambda_DNA-bd_dom_sf"/>
</dbReference>
<sequence>MAESRRTADQVSISRQVGKNIQRKRWDLGWTQGQLATKIRALGLPMSQQSLSQIENGKDGAHYRSVSVEELMAFAFVFEIAVTDLLFGPQKRTVAASFTSNWTKGHYSRIVGRNVKRYREKLKLSERQVADAMSQLGMQMKDVQNLKRIEQGYHNFGSPSTVSVDQLVAFSSKEVLNVNPEDLLVEV</sequence>
<dbReference type="InterPro" id="IPR001387">
    <property type="entry name" value="Cro/C1-type_HTH"/>
</dbReference>
<dbReference type="SUPFAM" id="SSF47413">
    <property type="entry name" value="lambda repressor-like DNA-binding domains"/>
    <property type="match status" value="1"/>
</dbReference>
<protein>
    <submittedName>
        <fullName evidence="2">Helix-turn-helix domain-containing protein</fullName>
    </submittedName>
</protein>
<dbReference type="GO" id="GO:0003677">
    <property type="term" value="F:DNA binding"/>
    <property type="evidence" value="ECO:0007669"/>
    <property type="project" value="InterPro"/>
</dbReference>
<evidence type="ECO:0000313" key="2">
    <source>
        <dbReference type="EMBL" id="MXQ53366.1"/>
    </source>
</evidence>
<dbReference type="SMART" id="SM00530">
    <property type="entry name" value="HTH_XRE"/>
    <property type="match status" value="2"/>
</dbReference>
<accession>A0A6I4VU77</accession>
<name>A0A6I4VU77_9BACL</name>
<evidence type="ECO:0000259" key="1">
    <source>
        <dbReference type="SMART" id="SM00530"/>
    </source>
</evidence>
<evidence type="ECO:0000313" key="3">
    <source>
        <dbReference type="Proteomes" id="UP000430692"/>
    </source>
</evidence>
<feature type="domain" description="HTH cro/C1-type" evidence="1">
    <location>
        <begin position="20"/>
        <end position="85"/>
    </location>
</feature>
<dbReference type="EMBL" id="WUUL01000003">
    <property type="protein sequence ID" value="MXQ53366.1"/>
    <property type="molecule type" value="Genomic_DNA"/>
</dbReference>
<comment type="caution">
    <text evidence="2">The sequence shown here is derived from an EMBL/GenBank/DDBJ whole genome shotgun (WGS) entry which is preliminary data.</text>
</comment>
<dbReference type="RefSeq" id="WP_160800714.1">
    <property type="nucleotide sequence ID" value="NZ_WUUL01000003.1"/>
</dbReference>
<proteinExistence type="predicted"/>
<reference evidence="2 3" key="1">
    <citation type="submission" date="2019-12" db="EMBL/GenBank/DDBJ databases">
        <title>Whole-genome analyses of novel actinobacteria.</title>
        <authorList>
            <person name="Sahin N."/>
            <person name="Saygin H."/>
        </authorList>
    </citation>
    <scope>NUCLEOTIDE SEQUENCE [LARGE SCALE GENOMIC DNA]</scope>
    <source>
        <strain evidence="2 3">KC615</strain>
    </source>
</reference>
<dbReference type="Gene3D" id="1.10.260.40">
    <property type="entry name" value="lambda repressor-like DNA-binding domains"/>
    <property type="match status" value="2"/>
</dbReference>
<gene>
    <name evidence="2" type="ORF">GSM42_06405</name>
</gene>
<keyword evidence="3" id="KW-1185">Reference proteome</keyword>